<proteinExistence type="predicted"/>
<dbReference type="AlphaFoldDB" id="A0A4V2RQM1"/>
<keyword evidence="1" id="KW-1133">Transmembrane helix</keyword>
<evidence type="ECO:0000313" key="3">
    <source>
        <dbReference type="Proteomes" id="UP000294830"/>
    </source>
</evidence>
<name>A0A4V2RQM1_9BACT</name>
<feature type="transmembrane region" description="Helical" evidence="1">
    <location>
        <begin position="140"/>
        <end position="165"/>
    </location>
</feature>
<dbReference type="EMBL" id="SLWB01000002">
    <property type="protein sequence ID" value="TCN72070.1"/>
    <property type="molecule type" value="Genomic_DNA"/>
</dbReference>
<evidence type="ECO:0008006" key="4">
    <source>
        <dbReference type="Google" id="ProtNLM"/>
    </source>
</evidence>
<feature type="transmembrane region" description="Helical" evidence="1">
    <location>
        <begin position="84"/>
        <end position="103"/>
    </location>
</feature>
<protein>
    <recommendedName>
        <fullName evidence="4">PAP2 superfamily protein</fullName>
    </recommendedName>
</protein>
<feature type="transmembrane region" description="Helical" evidence="1">
    <location>
        <begin position="185"/>
        <end position="201"/>
    </location>
</feature>
<reference evidence="2 3" key="1">
    <citation type="submission" date="2019-03" db="EMBL/GenBank/DDBJ databases">
        <title>Genomic Encyclopedia of Archaeal and Bacterial Type Strains, Phase II (KMG-II): from individual species to whole genera.</title>
        <authorList>
            <person name="Goeker M."/>
        </authorList>
    </citation>
    <scope>NUCLEOTIDE SEQUENCE [LARGE SCALE GENOMIC DNA]</scope>
    <source>
        <strain evidence="2 3">RL-C</strain>
    </source>
</reference>
<accession>A0A4V2RQM1</accession>
<dbReference type="OrthoDB" id="9786064at2"/>
<feature type="transmembrane region" description="Helical" evidence="1">
    <location>
        <begin position="12"/>
        <end position="36"/>
    </location>
</feature>
<keyword evidence="3" id="KW-1185">Reference proteome</keyword>
<sequence>MLKVLAKTFSFLLHPLFMPTYGILIMFQAGSVAALLPWEVKQYVLMVVVANTLVLPMLLLPIFVKRKMAKDYSFSDRKERVLPLLITFVLYAITFYFIGGISLPGVIKGFLMGSTIAVLLTFALNFFWKVSIHMVGIGGLVGMIILVILKLLSSIVGFLLVGFLFSGVIGTSRLYLGEHNIKQIAGGYALGMVTMICAIYLF</sequence>
<feature type="transmembrane region" description="Helical" evidence="1">
    <location>
        <begin position="42"/>
        <end position="64"/>
    </location>
</feature>
<organism evidence="2 3">
    <name type="scientific">Acetobacteroides hydrogenigenes</name>
    <dbReference type="NCBI Taxonomy" id="979970"/>
    <lineage>
        <taxon>Bacteria</taxon>
        <taxon>Pseudomonadati</taxon>
        <taxon>Bacteroidota</taxon>
        <taxon>Bacteroidia</taxon>
        <taxon>Bacteroidales</taxon>
        <taxon>Rikenellaceae</taxon>
        <taxon>Acetobacteroides</taxon>
    </lineage>
</organism>
<evidence type="ECO:0000313" key="2">
    <source>
        <dbReference type="EMBL" id="TCN72070.1"/>
    </source>
</evidence>
<comment type="caution">
    <text evidence="2">The sequence shown here is derived from an EMBL/GenBank/DDBJ whole genome shotgun (WGS) entry which is preliminary data.</text>
</comment>
<dbReference type="Proteomes" id="UP000294830">
    <property type="component" value="Unassembled WGS sequence"/>
</dbReference>
<keyword evidence="1" id="KW-0812">Transmembrane</keyword>
<evidence type="ECO:0000256" key="1">
    <source>
        <dbReference type="SAM" id="Phobius"/>
    </source>
</evidence>
<keyword evidence="1" id="KW-0472">Membrane</keyword>
<gene>
    <name evidence="2" type="ORF">CLV25_10231</name>
</gene>
<feature type="transmembrane region" description="Helical" evidence="1">
    <location>
        <begin position="109"/>
        <end position="128"/>
    </location>
</feature>